<keyword evidence="4" id="KW-0378">Hydrolase</keyword>
<evidence type="ECO:0000256" key="2">
    <source>
        <dbReference type="PIRSR" id="PIRSR600246-2"/>
    </source>
</evidence>
<protein>
    <submittedName>
        <fullName evidence="4">N(4)-(Beta-N-acetylglucosaminyl)-L-asparaginase</fullName>
        <ecNumber evidence="4">3.5.1.26</ecNumber>
    </submittedName>
</protein>
<name>A0A4U8Q7X7_9FIRM</name>
<accession>A0A4U8Q7X7</accession>
<dbReference type="GO" id="GO:0003948">
    <property type="term" value="F:N4-(beta-N-acetylglucosaminyl)-L-asparaginase activity"/>
    <property type="evidence" value="ECO:0007669"/>
    <property type="project" value="UniProtKB-EC"/>
</dbReference>
<feature type="site" description="Cleavage; by autolysis" evidence="3">
    <location>
        <begin position="150"/>
        <end position="151"/>
    </location>
</feature>
<dbReference type="PANTHER" id="PTHR10188">
    <property type="entry name" value="L-ASPARAGINASE"/>
    <property type="match status" value="1"/>
</dbReference>
<proteinExistence type="predicted"/>
<dbReference type="EMBL" id="QGQD01000057">
    <property type="protein sequence ID" value="TLD00233.1"/>
    <property type="molecule type" value="Genomic_DNA"/>
</dbReference>
<dbReference type="InterPro" id="IPR029055">
    <property type="entry name" value="Ntn_hydrolases_N"/>
</dbReference>
<dbReference type="CDD" id="cd04513">
    <property type="entry name" value="Glycosylasparaginase"/>
    <property type="match status" value="1"/>
</dbReference>
<organism evidence="4 5">
    <name type="scientific">Robinsoniella peoriensis</name>
    <dbReference type="NCBI Taxonomy" id="180332"/>
    <lineage>
        <taxon>Bacteria</taxon>
        <taxon>Bacillati</taxon>
        <taxon>Bacillota</taxon>
        <taxon>Clostridia</taxon>
        <taxon>Lachnospirales</taxon>
        <taxon>Lachnospiraceae</taxon>
        <taxon>Robinsoniella</taxon>
    </lineage>
</organism>
<dbReference type="AlphaFoldDB" id="A0A4U8Q7X7"/>
<dbReference type="GO" id="GO:0005737">
    <property type="term" value="C:cytoplasm"/>
    <property type="evidence" value="ECO:0007669"/>
    <property type="project" value="TreeGrafter"/>
</dbReference>
<dbReference type="SUPFAM" id="SSF56235">
    <property type="entry name" value="N-terminal nucleophile aminohydrolases (Ntn hydrolases)"/>
    <property type="match status" value="1"/>
</dbReference>
<dbReference type="Gene3D" id="3.60.20.30">
    <property type="entry name" value="(Glycosyl)asparaginase"/>
    <property type="match status" value="1"/>
</dbReference>
<reference evidence="4 5" key="1">
    <citation type="journal article" date="2019" name="Anaerobe">
        <title>Detection of Robinsoniella peoriensis in multiple bone samples of a trauma patient.</title>
        <authorList>
            <person name="Schrottner P."/>
            <person name="Hartwich K."/>
            <person name="Bunk B."/>
            <person name="Schober I."/>
            <person name="Helbig S."/>
            <person name="Rudolph W.W."/>
            <person name="Gunzer F."/>
        </authorList>
    </citation>
    <scope>NUCLEOTIDE SEQUENCE [LARGE SCALE GENOMIC DNA]</scope>
    <source>
        <strain evidence="4 5">DSM 106044</strain>
    </source>
</reference>
<dbReference type="Proteomes" id="UP000306509">
    <property type="component" value="Unassembled WGS sequence"/>
</dbReference>
<dbReference type="EC" id="3.5.1.26" evidence="4"/>
<dbReference type="PANTHER" id="PTHR10188:SF6">
    <property type="entry name" value="N(4)-(BETA-N-ACETYLGLUCOSAMINYL)-L-ASPARAGINASE"/>
    <property type="match status" value="1"/>
</dbReference>
<gene>
    <name evidence="4" type="ORF">DSM106044_02901</name>
</gene>
<dbReference type="Pfam" id="PF01112">
    <property type="entry name" value="Asparaginase_2"/>
    <property type="match status" value="1"/>
</dbReference>
<feature type="binding site" evidence="2">
    <location>
        <begin position="179"/>
        <end position="182"/>
    </location>
    <ligand>
        <name>substrate</name>
    </ligand>
</feature>
<evidence type="ECO:0000256" key="1">
    <source>
        <dbReference type="PIRSR" id="PIRSR600246-1"/>
    </source>
</evidence>
<dbReference type="RefSeq" id="WP_047834492.1">
    <property type="nucleotide sequence ID" value="NZ_QGQD01000057.1"/>
</dbReference>
<evidence type="ECO:0000256" key="3">
    <source>
        <dbReference type="PIRSR" id="PIRSR600246-3"/>
    </source>
</evidence>
<comment type="caution">
    <text evidence="4">The sequence shown here is derived from an EMBL/GenBank/DDBJ whole genome shotgun (WGS) entry which is preliminary data.</text>
</comment>
<keyword evidence="5" id="KW-1185">Reference proteome</keyword>
<dbReference type="InterPro" id="IPR000246">
    <property type="entry name" value="Peptidase_T2"/>
</dbReference>
<feature type="active site" description="Nucleophile" evidence="1">
    <location>
        <position position="151"/>
    </location>
</feature>
<evidence type="ECO:0000313" key="4">
    <source>
        <dbReference type="EMBL" id="TLD00233.1"/>
    </source>
</evidence>
<evidence type="ECO:0000313" key="5">
    <source>
        <dbReference type="Proteomes" id="UP000306509"/>
    </source>
</evidence>
<sequence>MKGYMVATWKMALEGVQEGMRILKNDGNLHLAIVEAIKSVENNEDYVSVGYGGLPNRDGSVELDAAFMDGDTLGAGGVMAVQGIKNPIELALSLSRCSRNCFLAGKGAEEYALSQGMDKQNLLTAKAKQRYERSFESNLREDIEAYDGHDTVCVIGRNKWGSLACGVSTSGLFLKHPGRVGDSPIIGSGFYANSAIGSAAATGVGEEIMKGCLAYSIVACMRSGENVQDACEHALNYHIEMLGKHRDKIGSMSVIAMDREGNIGAATNMKEFPFIIGNEDQTCSIMVAYNKNGRIIIENPDEKFWFRYKGD</sequence>
<feature type="binding site" evidence="2">
    <location>
        <begin position="202"/>
        <end position="205"/>
    </location>
    <ligand>
        <name>substrate</name>
    </ligand>
</feature>